<evidence type="ECO:0000313" key="2">
    <source>
        <dbReference type="EMBL" id="DAF91748.1"/>
    </source>
</evidence>
<evidence type="ECO:0000259" key="1">
    <source>
        <dbReference type="Pfam" id="PF18050"/>
    </source>
</evidence>
<dbReference type="Pfam" id="PF18050">
    <property type="entry name" value="Cyclophil_like2"/>
    <property type="match status" value="1"/>
</dbReference>
<organism evidence="2">
    <name type="scientific">Caudovirales sp. ctcT39</name>
    <dbReference type="NCBI Taxonomy" id="2825769"/>
    <lineage>
        <taxon>Viruses</taxon>
        <taxon>Duplodnaviria</taxon>
        <taxon>Heunggongvirae</taxon>
        <taxon>Uroviricota</taxon>
        <taxon>Caudoviricetes</taxon>
    </lineage>
</organism>
<accession>A0A8S5UB96</accession>
<protein>
    <recommendedName>
        <fullName evidence="1">Cyclophilin-like domain-containing protein</fullName>
    </recommendedName>
</protein>
<dbReference type="Gene3D" id="2.40.100.20">
    <property type="match status" value="1"/>
</dbReference>
<feature type="domain" description="Cyclophilin-like" evidence="1">
    <location>
        <begin position="34"/>
        <end position="99"/>
    </location>
</feature>
<reference evidence="2" key="1">
    <citation type="journal article" date="2021" name="Proc. Natl. Acad. Sci. U.S.A.">
        <title>A Catalog of Tens of Thousands of Viruses from Human Metagenomes Reveals Hidden Associations with Chronic Diseases.</title>
        <authorList>
            <person name="Tisza M.J."/>
            <person name="Buck C.B."/>
        </authorList>
    </citation>
    <scope>NUCLEOTIDE SEQUENCE</scope>
    <source>
        <strain evidence="2">CtcT39</strain>
    </source>
</reference>
<sequence length="109" mass="11656">MKHHLFAVPALLVLVLSGFMASEAMAETAGKVRLTSGGGEAIAVLDDTPASRDFLSMLPLELTFKDYNGTEKISYLPRKLATQGSPSSCTPEAGAFTYGENILCKFNNL</sequence>
<name>A0A8S5UB96_9CAUD</name>
<proteinExistence type="predicted"/>
<dbReference type="EMBL" id="BK016061">
    <property type="protein sequence ID" value="DAF91748.1"/>
    <property type="molecule type" value="Genomic_DNA"/>
</dbReference>
<dbReference type="SUPFAM" id="SSF50891">
    <property type="entry name" value="Cyclophilin-like"/>
    <property type="match status" value="1"/>
</dbReference>
<dbReference type="InterPro" id="IPR029000">
    <property type="entry name" value="Cyclophilin-like_dom_sf"/>
</dbReference>
<dbReference type="InterPro" id="IPR041183">
    <property type="entry name" value="Cyclophilin-like"/>
</dbReference>